<protein>
    <recommendedName>
        <fullName evidence="3">Pectin lyase fold/virulence factor</fullName>
    </recommendedName>
</protein>
<evidence type="ECO:0000313" key="1">
    <source>
        <dbReference type="EMBL" id="KAL2834122.1"/>
    </source>
</evidence>
<organism evidence="1 2">
    <name type="scientific">Aspergillus pseudoustus</name>
    <dbReference type="NCBI Taxonomy" id="1810923"/>
    <lineage>
        <taxon>Eukaryota</taxon>
        <taxon>Fungi</taxon>
        <taxon>Dikarya</taxon>
        <taxon>Ascomycota</taxon>
        <taxon>Pezizomycotina</taxon>
        <taxon>Eurotiomycetes</taxon>
        <taxon>Eurotiomycetidae</taxon>
        <taxon>Eurotiales</taxon>
        <taxon>Aspergillaceae</taxon>
        <taxon>Aspergillus</taxon>
        <taxon>Aspergillus subgen. Nidulantes</taxon>
    </lineage>
</organism>
<evidence type="ECO:0000313" key="2">
    <source>
        <dbReference type="Proteomes" id="UP001610446"/>
    </source>
</evidence>
<accession>A0ABR4J2S0</accession>
<dbReference type="Proteomes" id="UP001610446">
    <property type="component" value="Unassembled WGS sequence"/>
</dbReference>
<keyword evidence="2" id="KW-1185">Reference proteome</keyword>
<evidence type="ECO:0008006" key="3">
    <source>
        <dbReference type="Google" id="ProtNLM"/>
    </source>
</evidence>
<sequence>MRNGINPGRHGVGKRRLVNTFLDGYATTGTLTSAPFRIEHKYNNFFVGGGSNINETAIRLKVDGQTVHRAAGSNSEGLSWQSWDVGELQGKQAEIEIVDNATGGWGHINVGQISFSDTKATNNTANWLACGPDFYAAFGSMALRATTTP</sequence>
<proteinExistence type="predicted"/>
<comment type="caution">
    <text evidence="1">The sequence shown here is derived from an EMBL/GenBank/DDBJ whole genome shotgun (WGS) entry which is preliminary data.</text>
</comment>
<gene>
    <name evidence="1" type="ORF">BJY01DRAFT_253150</name>
</gene>
<dbReference type="EMBL" id="JBFXLU010000226">
    <property type="protein sequence ID" value="KAL2834122.1"/>
    <property type="molecule type" value="Genomic_DNA"/>
</dbReference>
<name>A0ABR4J2S0_9EURO</name>
<reference evidence="1 2" key="1">
    <citation type="submission" date="2024-07" db="EMBL/GenBank/DDBJ databases">
        <title>Section-level genome sequencing and comparative genomics of Aspergillus sections Usti and Cavernicolus.</title>
        <authorList>
            <consortium name="Lawrence Berkeley National Laboratory"/>
            <person name="Nybo J.L."/>
            <person name="Vesth T.C."/>
            <person name="Theobald S."/>
            <person name="Frisvad J.C."/>
            <person name="Larsen T.O."/>
            <person name="Kjaerboelling I."/>
            <person name="Rothschild-Mancinelli K."/>
            <person name="Lyhne E.K."/>
            <person name="Kogle M.E."/>
            <person name="Barry K."/>
            <person name="Clum A."/>
            <person name="Na H."/>
            <person name="Ledsgaard L."/>
            <person name="Lin J."/>
            <person name="Lipzen A."/>
            <person name="Kuo A."/>
            <person name="Riley R."/>
            <person name="Mondo S."/>
            <person name="Labutti K."/>
            <person name="Haridas S."/>
            <person name="Pangalinan J."/>
            <person name="Salamov A.A."/>
            <person name="Simmons B.A."/>
            <person name="Magnuson J.K."/>
            <person name="Chen J."/>
            <person name="Drula E."/>
            <person name="Henrissat B."/>
            <person name="Wiebenga A."/>
            <person name="Lubbers R.J."/>
            <person name="Gomes A.C."/>
            <person name="Makela M.R."/>
            <person name="Stajich J."/>
            <person name="Grigoriev I.V."/>
            <person name="Mortensen U.H."/>
            <person name="De Vries R.P."/>
            <person name="Baker S.E."/>
            <person name="Andersen M.R."/>
        </authorList>
    </citation>
    <scope>NUCLEOTIDE SEQUENCE [LARGE SCALE GENOMIC DNA]</scope>
    <source>
        <strain evidence="1 2">CBS 123904</strain>
    </source>
</reference>